<organism evidence="1 2">
    <name type="scientific">Paucibacter sediminis</name>
    <dbReference type="NCBI Taxonomy" id="3019553"/>
    <lineage>
        <taxon>Bacteria</taxon>
        <taxon>Pseudomonadati</taxon>
        <taxon>Pseudomonadota</taxon>
        <taxon>Betaproteobacteria</taxon>
        <taxon>Burkholderiales</taxon>
        <taxon>Sphaerotilaceae</taxon>
        <taxon>Roseateles</taxon>
    </lineage>
</organism>
<dbReference type="Pfam" id="PF10604">
    <property type="entry name" value="Polyketide_cyc2"/>
    <property type="match status" value="1"/>
</dbReference>
<dbReference type="SUPFAM" id="SSF55961">
    <property type="entry name" value="Bet v1-like"/>
    <property type="match status" value="1"/>
</dbReference>
<dbReference type="Proteomes" id="UP001177769">
    <property type="component" value="Chromosome"/>
</dbReference>
<accession>A0AA95NCX5</accession>
<dbReference type="InterPro" id="IPR019587">
    <property type="entry name" value="Polyketide_cyclase/dehydratase"/>
</dbReference>
<dbReference type="RefSeq" id="WP_285233848.1">
    <property type="nucleotide sequence ID" value="NZ_CP116346.1"/>
</dbReference>
<dbReference type="KEGG" id="pais:PFX98_03795"/>
<protein>
    <submittedName>
        <fullName evidence="1">SRPBCC family protein</fullName>
    </submittedName>
</protein>
<name>A0AA95NCX5_9BURK</name>
<gene>
    <name evidence="1" type="ORF">PFX98_03795</name>
</gene>
<dbReference type="AlphaFoldDB" id="A0AA95NCX5"/>
<keyword evidence="2" id="KW-1185">Reference proteome</keyword>
<evidence type="ECO:0000313" key="1">
    <source>
        <dbReference type="EMBL" id="WIT12747.1"/>
    </source>
</evidence>
<dbReference type="Gene3D" id="3.30.530.20">
    <property type="match status" value="1"/>
</dbReference>
<dbReference type="SUPFAM" id="SSF55136">
    <property type="entry name" value="Probable bacterial effector-binding domain"/>
    <property type="match status" value="1"/>
</dbReference>
<reference evidence="1" key="1">
    <citation type="submission" date="2023-01" db="EMBL/GenBank/DDBJ databases">
        <title>Whole genome sequence of Paucibacter sp. S2-9 isolated from pond sediment.</title>
        <authorList>
            <person name="Jung J.Y."/>
        </authorList>
    </citation>
    <scope>NUCLEOTIDE SEQUENCE</scope>
    <source>
        <strain evidence="1">S2-9</strain>
    </source>
</reference>
<proteinExistence type="predicted"/>
<dbReference type="EMBL" id="CP116346">
    <property type="protein sequence ID" value="WIT12747.1"/>
    <property type="molecule type" value="Genomic_DNA"/>
</dbReference>
<dbReference type="InterPro" id="IPR011256">
    <property type="entry name" value="Reg_factor_effector_dom_sf"/>
</dbReference>
<sequence length="337" mass="37292">MTALLFVPAFCIVALLAYMGRFSGRLRVDEVRVLAVPLETLRAQLLDFARWQAWNPWLEHARAAPVLLSGTAGQPGHALAWEQGAAGVGRLTLTRLRKSDGVDMSLACLEPFKFRARTRWQLEAVPGGTRVHWSLRGRVGFSMRAFAKTVQGMLALDLRHGLSRLAAQLEHRPEQAYTISYLGVRELPAQRCACRPYRGPLADLPAAVPGVVAALRAELQAAGQPGDGQALAVYLRTQIKQRRTDCRIGVPGEAVGDQLQHEIPAHRAYVLRLQGPLAALETAWYQGMQRLRIEALEPDLRIPPFERYLRAPLDPASAHNEVELYLPMRAAPSDKSV</sequence>
<evidence type="ECO:0000313" key="2">
    <source>
        <dbReference type="Proteomes" id="UP001177769"/>
    </source>
</evidence>
<dbReference type="Gene3D" id="3.20.80.10">
    <property type="entry name" value="Regulatory factor, effector binding domain"/>
    <property type="match status" value="1"/>
</dbReference>
<dbReference type="InterPro" id="IPR023393">
    <property type="entry name" value="START-like_dom_sf"/>
</dbReference>